<dbReference type="CDD" id="cd03789">
    <property type="entry name" value="GT9_LPS_heptosyltransferase"/>
    <property type="match status" value="1"/>
</dbReference>
<evidence type="ECO:0000313" key="3">
    <source>
        <dbReference type="EMBL" id="MFC7616437.1"/>
    </source>
</evidence>
<dbReference type="Proteomes" id="UP001596512">
    <property type="component" value="Unassembled WGS sequence"/>
</dbReference>
<dbReference type="InterPro" id="IPR051199">
    <property type="entry name" value="LPS_LOS_Heptosyltrfase"/>
</dbReference>
<dbReference type="InterPro" id="IPR002201">
    <property type="entry name" value="Glyco_trans_9"/>
</dbReference>
<accession>A0ABW2TRK3</accession>
<keyword evidence="2" id="KW-0808">Transferase</keyword>
<dbReference type="Gene3D" id="3.40.50.2000">
    <property type="entry name" value="Glycogen Phosphorylase B"/>
    <property type="match status" value="1"/>
</dbReference>
<evidence type="ECO:0000256" key="1">
    <source>
        <dbReference type="ARBA" id="ARBA00022676"/>
    </source>
</evidence>
<evidence type="ECO:0000313" key="4">
    <source>
        <dbReference type="Proteomes" id="UP001596512"/>
    </source>
</evidence>
<protein>
    <submittedName>
        <fullName evidence="3">Glycosyltransferase family 9 protein</fullName>
    </submittedName>
</protein>
<name>A0ABW2TRK3_9PSEU</name>
<reference evidence="4" key="1">
    <citation type="journal article" date="2019" name="Int. J. Syst. Evol. Microbiol.">
        <title>The Global Catalogue of Microorganisms (GCM) 10K type strain sequencing project: providing services to taxonomists for standard genome sequencing and annotation.</title>
        <authorList>
            <consortium name="The Broad Institute Genomics Platform"/>
            <consortium name="The Broad Institute Genome Sequencing Center for Infectious Disease"/>
            <person name="Wu L."/>
            <person name="Ma J."/>
        </authorList>
    </citation>
    <scope>NUCLEOTIDE SEQUENCE [LARGE SCALE GENOMIC DNA]</scope>
    <source>
        <strain evidence="4">JCM 17695</strain>
    </source>
</reference>
<keyword evidence="4" id="KW-1185">Reference proteome</keyword>
<dbReference type="SUPFAM" id="SSF53756">
    <property type="entry name" value="UDP-Glycosyltransferase/glycogen phosphorylase"/>
    <property type="match status" value="1"/>
</dbReference>
<dbReference type="PANTHER" id="PTHR30160">
    <property type="entry name" value="TETRAACYLDISACCHARIDE 4'-KINASE-RELATED"/>
    <property type="match status" value="1"/>
</dbReference>
<gene>
    <name evidence="3" type="ORF">ACFQV2_26180</name>
</gene>
<proteinExistence type="predicted"/>
<dbReference type="EMBL" id="JBHTEY010000004">
    <property type="protein sequence ID" value="MFC7616437.1"/>
    <property type="molecule type" value="Genomic_DNA"/>
</dbReference>
<keyword evidence="1" id="KW-0328">Glycosyltransferase</keyword>
<sequence>MWRLTGTGDELVPVAGLEPLPDRLRGADVVVNMHGRGPQSTRLLDALDPRHRIGHGWAGPPWRDDLHERDRWCRMLAAHGIAADPTNLRIDHPAVESPAPGAVVVHPGAACGSRRWPADRFATVAAALRRAGHRVVVTGGPGEHALADHVASASGAEPVRTALDVLAALVADAALVITGDTGVAHLASAYRTPSVVLFGPVGPELWGPPADGPHLSLDHPELRRGAAFTDDPDPALLAITPDEVLAAAGLAAARPGYARP</sequence>
<evidence type="ECO:0000256" key="2">
    <source>
        <dbReference type="ARBA" id="ARBA00022679"/>
    </source>
</evidence>
<dbReference type="Pfam" id="PF01075">
    <property type="entry name" value="Glyco_transf_9"/>
    <property type="match status" value="1"/>
</dbReference>
<dbReference type="PANTHER" id="PTHR30160:SF1">
    <property type="entry name" value="LIPOPOLYSACCHARIDE 1,2-N-ACETYLGLUCOSAMINETRANSFERASE-RELATED"/>
    <property type="match status" value="1"/>
</dbReference>
<comment type="caution">
    <text evidence="3">The sequence shown here is derived from an EMBL/GenBank/DDBJ whole genome shotgun (WGS) entry which is preliminary data.</text>
</comment>
<organism evidence="3 4">
    <name type="scientific">Actinokineospora soli</name>
    <dbReference type="NCBI Taxonomy" id="1048753"/>
    <lineage>
        <taxon>Bacteria</taxon>
        <taxon>Bacillati</taxon>
        <taxon>Actinomycetota</taxon>
        <taxon>Actinomycetes</taxon>
        <taxon>Pseudonocardiales</taxon>
        <taxon>Pseudonocardiaceae</taxon>
        <taxon>Actinokineospora</taxon>
    </lineage>
</organism>